<keyword evidence="9" id="KW-0378">Hydrolase</keyword>
<keyword evidence="10" id="KW-1002">Plastid outer membrane</keyword>
<protein>
    <submittedName>
        <fullName evidence="19">GTP-binding protein A</fullName>
    </submittedName>
</protein>
<dbReference type="PANTHER" id="PTHR10903:SF135">
    <property type="entry name" value="TRANSLOCASE OF CHLOROPLAST 120, CHLOROPLASTIC-RELATED"/>
    <property type="match status" value="1"/>
</dbReference>
<evidence type="ECO:0000313" key="19">
    <source>
        <dbReference type="EMBL" id="KAF0548420.1"/>
    </source>
</evidence>
<evidence type="ECO:0000256" key="14">
    <source>
        <dbReference type="ARBA" id="ARBA00023134"/>
    </source>
</evidence>
<dbReference type="OrthoDB" id="2438774at2759"/>
<evidence type="ECO:0000256" key="1">
    <source>
        <dbReference type="ARBA" id="ARBA00001946"/>
    </source>
</evidence>
<keyword evidence="7" id="KW-0479">Metal-binding</keyword>
<accession>A0A8H4AZX1</accession>
<dbReference type="Gene3D" id="3.40.50.300">
    <property type="entry name" value="P-loop containing nucleotide triphosphate hydrolases"/>
    <property type="match status" value="1"/>
</dbReference>
<sequence length="493" mass="56101">MTNQKKKKSKENKKSSRIDRQDNEMIEIPFVTNKPNLVNHFWSKRSEFNYSVHEGVKNAYNAIENNLSPNHAYIILFGLSGAGKSSTINNLFDKELAATGSERSQTKVITEFKCEINDSRIGIKNLGISIIDGPGLEDSKGVQEDAKNILCYKQFLENHPQLCSVRPNIIMIVANVNDKRLGDSENMETPFARMLKGIKNCLNILDYKRPSVIFVLTNLQSLPKKTLKEDLSSQINLVKELSSIILGISNPPVVAFENRPEDCDLQRENEWYILGNGERQPLNLFEALINLCEKSKDNIGQEAISKYFSRAAQIEPKVFDFKLNEDIKEIKKFEMKLSEIKLGMENSEIIKKIEQAFSLSSTELKNELGDRMPLEITNFLRANHINTINEIPHGDKFLELFAKYPRHSVELLTFLKQALQREAKEICIEPEVGKGYNVFKDKIVGPSMFQLGKYVMCPTGFKVPRNVQVDEEMRLLFGMSGLKTSESSSAKDY</sequence>
<evidence type="ECO:0000256" key="5">
    <source>
        <dbReference type="ARBA" id="ARBA00022640"/>
    </source>
</evidence>
<evidence type="ECO:0000256" key="3">
    <source>
        <dbReference type="ARBA" id="ARBA00022448"/>
    </source>
</evidence>
<dbReference type="Proteomes" id="UP000439903">
    <property type="component" value="Unassembled WGS sequence"/>
</dbReference>
<evidence type="ECO:0000256" key="9">
    <source>
        <dbReference type="ARBA" id="ARBA00022801"/>
    </source>
</evidence>
<dbReference type="InterPro" id="IPR006703">
    <property type="entry name" value="G_AIG1"/>
</dbReference>
<evidence type="ECO:0000256" key="12">
    <source>
        <dbReference type="ARBA" id="ARBA00022927"/>
    </source>
</evidence>
<feature type="domain" description="AIG1-type G" evidence="18">
    <location>
        <begin position="74"/>
        <end position="262"/>
    </location>
</feature>
<keyword evidence="20" id="KW-1185">Reference proteome</keyword>
<dbReference type="InterPro" id="IPR027417">
    <property type="entry name" value="P-loop_NTPase"/>
</dbReference>
<feature type="compositionally biased region" description="Basic residues" evidence="17">
    <location>
        <begin position="1"/>
        <end position="11"/>
    </location>
</feature>
<evidence type="ECO:0000313" key="20">
    <source>
        <dbReference type="Proteomes" id="UP000439903"/>
    </source>
</evidence>
<dbReference type="GO" id="GO:0046872">
    <property type="term" value="F:metal ion binding"/>
    <property type="evidence" value="ECO:0007669"/>
    <property type="project" value="UniProtKB-KW"/>
</dbReference>
<keyword evidence="3" id="KW-0813">Transport</keyword>
<name>A0A8H4AZX1_GIGMA</name>
<comment type="subcellular location">
    <subcellularLocation>
        <location evidence="2">Membrane</location>
        <topology evidence="2">Single-pass membrane protein</topology>
    </subcellularLocation>
    <subcellularLocation>
        <location evidence="16">Plastid</location>
        <location evidence="16">Chloroplast outer membrane</location>
    </subcellularLocation>
</comment>
<keyword evidence="11" id="KW-0460">Magnesium</keyword>
<dbReference type="Pfam" id="PF04548">
    <property type="entry name" value="AIG1"/>
    <property type="match status" value="1"/>
</dbReference>
<keyword evidence="12" id="KW-0653">Protein transport</keyword>
<reference evidence="19 20" key="1">
    <citation type="journal article" date="2019" name="Environ. Microbiol.">
        <title>At the nexus of three kingdoms: the genome of the mycorrhizal fungus Gigaspora margarita provides insights into plant, endobacterial and fungal interactions.</title>
        <authorList>
            <person name="Venice F."/>
            <person name="Ghignone S."/>
            <person name="Salvioli di Fossalunga A."/>
            <person name="Amselem J."/>
            <person name="Novero M."/>
            <person name="Xianan X."/>
            <person name="Sedzielewska Toro K."/>
            <person name="Morin E."/>
            <person name="Lipzen A."/>
            <person name="Grigoriev I.V."/>
            <person name="Henrissat B."/>
            <person name="Martin F.M."/>
            <person name="Bonfante P."/>
        </authorList>
    </citation>
    <scope>NUCLEOTIDE SEQUENCE [LARGE SCALE GENOMIC DNA]</scope>
    <source>
        <strain evidence="19 20">BEG34</strain>
    </source>
</reference>
<dbReference type="AlphaFoldDB" id="A0A8H4AZX1"/>
<dbReference type="GO" id="GO:0005525">
    <property type="term" value="F:GTP binding"/>
    <property type="evidence" value="ECO:0007669"/>
    <property type="project" value="UniProtKB-KW"/>
</dbReference>
<keyword evidence="14" id="KW-0342">GTP-binding</keyword>
<evidence type="ECO:0000256" key="11">
    <source>
        <dbReference type="ARBA" id="ARBA00022842"/>
    </source>
</evidence>
<evidence type="ECO:0000256" key="17">
    <source>
        <dbReference type="SAM" id="MobiDB-lite"/>
    </source>
</evidence>
<dbReference type="PANTHER" id="PTHR10903">
    <property type="entry name" value="GTPASE, IMAP FAMILY MEMBER-RELATED"/>
    <property type="match status" value="1"/>
</dbReference>
<feature type="region of interest" description="Disordered" evidence="17">
    <location>
        <begin position="1"/>
        <end position="21"/>
    </location>
</feature>
<organism evidence="19 20">
    <name type="scientific">Gigaspora margarita</name>
    <dbReference type="NCBI Taxonomy" id="4874"/>
    <lineage>
        <taxon>Eukaryota</taxon>
        <taxon>Fungi</taxon>
        <taxon>Fungi incertae sedis</taxon>
        <taxon>Mucoromycota</taxon>
        <taxon>Glomeromycotina</taxon>
        <taxon>Glomeromycetes</taxon>
        <taxon>Diversisporales</taxon>
        <taxon>Gigasporaceae</taxon>
        <taxon>Gigaspora</taxon>
    </lineage>
</organism>
<dbReference type="InterPro" id="IPR045058">
    <property type="entry name" value="GIMA/IAN/Toc"/>
</dbReference>
<comment type="caution">
    <text evidence="19">The sequence shown here is derived from an EMBL/GenBank/DDBJ whole genome shotgun (WGS) entry which is preliminary data.</text>
</comment>
<evidence type="ECO:0000256" key="15">
    <source>
        <dbReference type="ARBA" id="ARBA00023136"/>
    </source>
</evidence>
<keyword evidence="8" id="KW-0547">Nucleotide-binding</keyword>
<dbReference type="GO" id="GO:0016787">
    <property type="term" value="F:hydrolase activity"/>
    <property type="evidence" value="ECO:0007669"/>
    <property type="project" value="UniProtKB-KW"/>
</dbReference>
<evidence type="ECO:0000256" key="8">
    <source>
        <dbReference type="ARBA" id="ARBA00022741"/>
    </source>
</evidence>
<feature type="compositionally biased region" description="Basic and acidic residues" evidence="17">
    <location>
        <begin position="12"/>
        <end position="21"/>
    </location>
</feature>
<evidence type="ECO:0000256" key="10">
    <source>
        <dbReference type="ARBA" id="ARBA00022805"/>
    </source>
</evidence>
<evidence type="ECO:0000259" key="18">
    <source>
        <dbReference type="Pfam" id="PF04548"/>
    </source>
</evidence>
<keyword evidence="4" id="KW-0150">Chloroplast</keyword>
<keyword evidence="13" id="KW-1133">Transmembrane helix</keyword>
<keyword evidence="5" id="KW-0934">Plastid</keyword>
<gene>
    <name evidence="19" type="ORF">F8M41_026126</name>
</gene>
<dbReference type="GO" id="GO:0016020">
    <property type="term" value="C:membrane"/>
    <property type="evidence" value="ECO:0007669"/>
    <property type="project" value="UniProtKB-SubCell"/>
</dbReference>
<evidence type="ECO:0000256" key="6">
    <source>
        <dbReference type="ARBA" id="ARBA00022692"/>
    </source>
</evidence>
<dbReference type="GO" id="GO:0015031">
    <property type="term" value="P:protein transport"/>
    <property type="evidence" value="ECO:0007669"/>
    <property type="project" value="UniProtKB-KW"/>
</dbReference>
<keyword evidence="6" id="KW-0812">Transmembrane</keyword>
<keyword evidence="15" id="KW-0472">Membrane</keyword>
<evidence type="ECO:0000256" key="7">
    <source>
        <dbReference type="ARBA" id="ARBA00022723"/>
    </source>
</evidence>
<comment type="cofactor">
    <cofactor evidence="1">
        <name>Mg(2+)</name>
        <dbReference type="ChEBI" id="CHEBI:18420"/>
    </cofactor>
</comment>
<dbReference type="SUPFAM" id="SSF52540">
    <property type="entry name" value="P-loop containing nucleoside triphosphate hydrolases"/>
    <property type="match status" value="1"/>
</dbReference>
<proteinExistence type="predicted"/>
<evidence type="ECO:0000256" key="13">
    <source>
        <dbReference type="ARBA" id="ARBA00022989"/>
    </source>
</evidence>
<evidence type="ECO:0000256" key="16">
    <source>
        <dbReference type="ARBA" id="ARBA00024013"/>
    </source>
</evidence>
<evidence type="ECO:0000256" key="2">
    <source>
        <dbReference type="ARBA" id="ARBA00004167"/>
    </source>
</evidence>
<evidence type="ECO:0000256" key="4">
    <source>
        <dbReference type="ARBA" id="ARBA00022528"/>
    </source>
</evidence>
<dbReference type="EMBL" id="WTPW01000097">
    <property type="protein sequence ID" value="KAF0548420.1"/>
    <property type="molecule type" value="Genomic_DNA"/>
</dbReference>